<dbReference type="OrthoDB" id="5858677at2759"/>
<name>A0A9Q0IBV2_9TELE</name>
<dbReference type="SUPFAM" id="SSF56436">
    <property type="entry name" value="C-type lectin-like"/>
    <property type="match status" value="2"/>
</dbReference>
<proteinExistence type="predicted"/>
<dbReference type="Gene3D" id="3.10.100.10">
    <property type="entry name" value="Mannose-Binding Protein A, subunit A"/>
    <property type="match status" value="2"/>
</dbReference>
<feature type="domain" description="C-type lectin" evidence="1">
    <location>
        <begin position="77"/>
        <end position="137"/>
    </location>
</feature>
<keyword evidence="3" id="KW-1185">Reference proteome</keyword>
<dbReference type="EMBL" id="JANIIK010000112">
    <property type="protein sequence ID" value="KAJ3592884.1"/>
    <property type="molecule type" value="Genomic_DNA"/>
</dbReference>
<dbReference type="InterPro" id="IPR016186">
    <property type="entry name" value="C-type_lectin-like/link_sf"/>
</dbReference>
<dbReference type="InterPro" id="IPR016187">
    <property type="entry name" value="CTDL_fold"/>
</dbReference>
<dbReference type="InterPro" id="IPR001304">
    <property type="entry name" value="C-type_lectin-like"/>
</dbReference>
<evidence type="ECO:0000259" key="1">
    <source>
        <dbReference type="PROSITE" id="PS50041"/>
    </source>
</evidence>
<dbReference type="AlphaFoldDB" id="A0A9Q0IBV2"/>
<protein>
    <recommendedName>
        <fullName evidence="1">C-type lectin domain-containing protein</fullName>
    </recommendedName>
</protein>
<organism evidence="2 3">
    <name type="scientific">Muraenolepis orangiensis</name>
    <name type="common">Patagonian moray cod</name>
    <dbReference type="NCBI Taxonomy" id="630683"/>
    <lineage>
        <taxon>Eukaryota</taxon>
        <taxon>Metazoa</taxon>
        <taxon>Chordata</taxon>
        <taxon>Craniata</taxon>
        <taxon>Vertebrata</taxon>
        <taxon>Euteleostomi</taxon>
        <taxon>Actinopterygii</taxon>
        <taxon>Neopterygii</taxon>
        <taxon>Teleostei</taxon>
        <taxon>Neoteleostei</taxon>
        <taxon>Acanthomorphata</taxon>
        <taxon>Zeiogadaria</taxon>
        <taxon>Gadariae</taxon>
        <taxon>Gadiformes</taxon>
        <taxon>Muraenolepidoidei</taxon>
        <taxon>Muraenolepididae</taxon>
        <taxon>Muraenolepis</taxon>
    </lineage>
</organism>
<dbReference type="PROSITE" id="PS50041">
    <property type="entry name" value="C_TYPE_LECTIN_2"/>
    <property type="match status" value="2"/>
</dbReference>
<sequence>MMDIMRCRLYLWRRPDKNAGGDWVGSSGTAAYENWAQGKPSGDGNCVGISTTDRKMANFDCASTWPSYCSISNLVLVWTGLRYLSHKWFWVDGTEVPYQDLPHCPDLGHYCGTLVRDNSTIDWKIRNCSEKRNFLCYKIQI</sequence>
<feature type="domain" description="C-type lectin" evidence="1">
    <location>
        <begin position="23"/>
        <end position="70"/>
    </location>
</feature>
<gene>
    <name evidence="2" type="ORF">NHX12_005222</name>
</gene>
<dbReference type="Proteomes" id="UP001148018">
    <property type="component" value="Unassembled WGS sequence"/>
</dbReference>
<evidence type="ECO:0000313" key="3">
    <source>
        <dbReference type="Proteomes" id="UP001148018"/>
    </source>
</evidence>
<dbReference type="Pfam" id="PF00059">
    <property type="entry name" value="Lectin_C"/>
    <property type="match status" value="1"/>
</dbReference>
<comment type="caution">
    <text evidence="2">The sequence shown here is derived from an EMBL/GenBank/DDBJ whole genome shotgun (WGS) entry which is preliminary data.</text>
</comment>
<evidence type="ECO:0000313" key="2">
    <source>
        <dbReference type="EMBL" id="KAJ3592884.1"/>
    </source>
</evidence>
<reference evidence="2" key="1">
    <citation type="submission" date="2022-07" db="EMBL/GenBank/DDBJ databases">
        <title>Chromosome-level genome of Muraenolepis orangiensis.</title>
        <authorList>
            <person name="Kim J."/>
        </authorList>
    </citation>
    <scope>NUCLEOTIDE SEQUENCE</scope>
    <source>
        <strain evidence="2">KU_S4_2022</strain>
        <tissue evidence="2">Muscle</tissue>
    </source>
</reference>
<accession>A0A9Q0IBV2</accession>